<keyword evidence="6 8" id="KW-0472">Membrane</keyword>
<protein>
    <submittedName>
        <fullName evidence="11">ATP-binding cassette subfamily C protein CydC</fullName>
    </submittedName>
</protein>
<dbReference type="PROSITE" id="PS50893">
    <property type="entry name" value="ABC_TRANSPORTER_2"/>
    <property type="match status" value="1"/>
</dbReference>
<evidence type="ECO:0000259" key="9">
    <source>
        <dbReference type="PROSITE" id="PS50893"/>
    </source>
</evidence>
<dbReference type="EMBL" id="JALJYF010000001">
    <property type="protein sequence ID" value="MCP1726506.1"/>
    <property type="molecule type" value="Genomic_DNA"/>
</dbReference>
<dbReference type="Proteomes" id="UP001523550">
    <property type="component" value="Unassembled WGS sequence"/>
</dbReference>
<dbReference type="Gene3D" id="3.40.50.300">
    <property type="entry name" value="P-loop containing nucleotide triphosphate hydrolases"/>
    <property type="match status" value="1"/>
</dbReference>
<evidence type="ECO:0000256" key="4">
    <source>
        <dbReference type="ARBA" id="ARBA00022840"/>
    </source>
</evidence>
<reference evidence="11 12" key="1">
    <citation type="submission" date="2022-03" db="EMBL/GenBank/DDBJ databases">
        <title>Genomic Encyclopedia of Type Strains, Phase III (KMG-III): the genomes of soil and plant-associated and newly described type strains.</title>
        <authorList>
            <person name="Whitman W."/>
        </authorList>
    </citation>
    <scope>NUCLEOTIDE SEQUENCE [LARGE SCALE GENOMIC DNA]</scope>
    <source>
        <strain evidence="11 12">BSker1</strain>
    </source>
</reference>
<organism evidence="11 12">
    <name type="scientific">Natronospira proteinivora</name>
    <dbReference type="NCBI Taxonomy" id="1807133"/>
    <lineage>
        <taxon>Bacteria</taxon>
        <taxon>Pseudomonadati</taxon>
        <taxon>Pseudomonadota</taxon>
        <taxon>Gammaproteobacteria</taxon>
        <taxon>Natronospirales</taxon>
        <taxon>Natronospiraceae</taxon>
        <taxon>Natronospira</taxon>
    </lineage>
</organism>
<evidence type="ECO:0000256" key="2">
    <source>
        <dbReference type="ARBA" id="ARBA00022692"/>
    </source>
</evidence>
<evidence type="ECO:0000313" key="12">
    <source>
        <dbReference type="Proteomes" id="UP001523550"/>
    </source>
</evidence>
<dbReference type="PANTHER" id="PTHR24221:SF654">
    <property type="entry name" value="ATP-BINDING CASSETTE SUB-FAMILY B MEMBER 6"/>
    <property type="match status" value="1"/>
</dbReference>
<evidence type="ECO:0000259" key="10">
    <source>
        <dbReference type="PROSITE" id="PS50929"/>
    </source>
</evidence>
<comment type="caution">
    <text evidence="11">The sequence shown here is derived from an EMBL/GenBank/DDBJ whole genome shotgun (WGS) entry which is preliminary data.</text>
</comment>
<evidence type="ECO:0000256" key="1">
    <source>
        <dbReference type="ARBA" id="ARBA00004651"/>
    </source>
</evidence>
<evidence type="ECO:0000256" key="3">
    <source>
        <dbReference type="ARBA" id="ARBA00022741"/>
    </source>
</evidence>
<name>A0ABT1G5D5_9GAMM</name>
<dbReference type="InterPro" id="IPR036640">
    <property type="entry name" value="ABC1_TM_sf"/>
</dbReference>
<feature type="domain" description="ABC transporter" evidence="9">
    <location>
        <begin position="350"/>
        <end position="565"/>
    </location>
</feature>
<proteinExistence type="predicted"/>
<evidence type="ECO:0000256" key="7">
    <source>
        <dbReference type="SAM" id="MobiDB-lite"/>
    </source>
</evidence>
<feature type="transmembrane region" description="Helical" evidence="8">
    <location>
        <begin position="54"/>
        <end position="79"/>
    </location>
</feature>
<evidence type="ECO:0000256" key="6">
    <source>
        <dbReference type="ARBA" id="ARBA00023136"/>
    </source>
</evidence>
<evidence type="ECO:0000256" key="5">
    <source>
        <dbReference type="ARBA" id="ARBA00022989"/>
    </source>
</evidence>
<feature type="transmembrane region" description="Helical" evidence="8">
    <location>
        <begin position="283"/>
        <end position="302"/>
    </location>
</feature>
<feature type="region of interest" description="Disordered" evidence="7">
    <location>
        <begin position="325"/>
        <end position="347"/>
    </location>
</feature>
<dbReference type="SUPFAM" id="SSF52540">
    <property type="entry name" value="P-loop containing nucleoside triphosphate hydrolases"/>
    <property type="match status" value="1"/>
</dbReference>
<evidence type="ECO:0000313" key="11">
    <source>
        <dbReference type="EMBL" id="MCP1726506.1"/>
    </source>
</evidence>
<dbReference type="PANTHER" id="PTHR24221">
    <property type="entry name" value="ATP-BINDING CASSETTE SUB-FAMILY B"/>
    <property type="match status" value="1"/>
</dbReference>
<keyword evidence="3" id="KW-0547">Nucleotide-binding</keyword>
<dbReference type="InterPro" id="IPR039421">
    <property type="entry name" value="Type_1_exporter"/>
</dbReference>
<gene>
    <name evidence="11" type="ORF">J2T60_000471</name>
</gene>
<dbReference type="RefSeq" id="WP_253444908.1">
    <property type="nucleotide sequence ID" value="NZ_JALJYF010000001.1"/>
</dbReference>
<dbReference type="SMART" id="SM00382">
    <property type="entry name" value="AAA"/>
    <property type="match status" value="1"/>
</dbReference>
<dbReference type="PROSITE" id="PS50929">
    <property type="entry name" value="ABC_TM1F"/>
    <property type="match status" value="1"/>
</dbReference>
<dbReference type="InterPro" id="IPR027417">
    <property type="entry name" value="P-loop_NTPase"/>
</dbReference>
<feature type="compositionally biased region" description="Basic and acidic residues" evidence="7">
    <location>
        <begin position="327"/>
        <end position="342"/>
    </location>
</feature>
<keyword evidence="2 8" id="KW-0812">Transmembrane</keyword>
<feature type="transmembrane region" description="Helical" evidence="8">
    <location>
        <begin position="21"/>
        <end position="48"/>
    </location>
</feature>
<sequence length="565" mass="62090">MRTERARLDFLLRTLPRGRQGWLWAAFALALIAGLSSVGLVATAGWLITASGLAGAAAALGAAITLEIFAPGALIRLFAVSRTVGRYLERLLVHEAVFRILARLRQGIFLRHARLPFQQLSQLRDGPLLARLMGDVQRLEHFHASLLIPLLTVLATGLILAVFVALLDRPTAGLLILATLLLAMGLIRRFLRRQSDGEARQALDQANQRSQLSDVLAAHRELQFSDPDERWLQKVIRREERIQQRESRLARQAARLDAALQLLPALGLLGLLVLALRDNSEPAWLAMSVLGLLALGGLFSGLGPAMRRWGGIQVACRRLSPASHEMPIIDRGPDQSTADKESAPPAEWSLTSVSLRRGLTDRPILDQASLTIPPERRLAVVGPSGSGKSRFAQLLTGLIEPDGGSVHLNGRPVGDWPEAQRFARIGVLEQRSTLLEATLRHNLSMANPTLSDSTLLAAMSATGLDQAGLGLDDWVGEQTRPLSGGETRRVALIRIVLSPARTLILDEPFRGLDANTRERVLFWLEQQLKGRGLVLLDHQAPDRWVSTSFLHRTVEIHNGQFHHRQ</sequence>
<keyword evidence="5 8" id="KW-1133">Transmembrane helix</keyword>
<dbReference type="InterPro" id="IPR011527">
    <property type="entry name" value="ABC1_TM_dom"/>
</dbReference>
<dbReference type="InterPro" id="IPR003439">
    <property type="entry name" value="ABC_transporter-like_ATP-bd"/>
</dbReference>
<feature type="domain" description="ABC transmembrane type-1" evidence="10">
    <location>
        <begin position="24"/>
        <end position="311"/>
    </location>
</feature>
<evidence type="ECO:0000256" key="8">
    <source>
        <dbReference type="SAM" id="Phobius"/>
    </source>
</evidence>
<keyword evidence="4 11" id="KW-0067">ATP-binding</keyword>
<accession>A0ABT1G5D5</accession>
<dbReference type="Gene3D" id="1.20.1560.10">
    <property type="entry name" value="ABC transporter type 1, transmembrane domain"/>
    <property type="match status" value="1"/>
</dbReference>
<dbReference type="Pfam" id="PF00005">
    <property type="entry name" value="ABC_tran"/>
    <property type="match status" value="1"/>
</dbReference>
<dbReference type="SUPFAM" id="SSF90123">
    <property type="entry name" value="ABC transporter transmembrane region"/>
    <property type="match status" value="1"/>
</dbReference>
<comment type="subcellular location">
    <subcellularLocation>
        <location evidence="1">Cell membrane</location>
        <topology evidence="1">Multi-pass membrane protein</topology>
    </subcellularLocation>
</comment>
<dbReference type="GO" id="GO:0005524">
    <property type="term" value="F:ATP binding"/>
    <property type="evidence" value="ECO:0007669"/>
    <property type="project" value="UniProtKB-KW"/>
</dbReference>
<feature type="transmembrane region" description="Helical" evidence="8">
    <location>
        <begin position="258"/>
        <end position="277"/>
    </location>
</feature>
<dbReference type="InterPro" id="IPR003593">
    <property type="entry name" value="AAA+_ATPase"/>
</dbReference>
<feature type="transmembrane region" description="Helical" evidence="8">
    <location>
        <begin position="172"/>
        <end position="191"/>
    </location>
</feature>
<dbReference type="Pfam" id="PF00664">
    <property type="entry name" value="ABC_membrane"/>
    <property type="match status" value="1"/>
</dbReference>
<feature type="transmembrane region" description="Helical" evidence="8">
    <location>
        <begin position="146"/>
        <end position="166"/>
    </location>
</feature>
<keyword evidence="12" id="KW-1185">Reference proteome</keyword>